<dbReference type="InterPro" id="IPR011726">
    <property type="entry name" value="KdpF"/>
</dbReference>
<dbReference type="Pfam" id="PF09604">
    <property type="entry name" value="Potass_KdpF"/>
    <property type="match status" value="1"/>
</dbReference>
<gene>
    <name evidence="2" type="primary">kdpF</name>
    <name evidence="2" type="ORF">GLP40_09315</name>
</gene>
<dbReference type="AlphaFoldDB" id="A0A6I3KSP3"/>
<accession>A0A6I3KSP3</accession>
<protein>
    <submittedName>
        <fullName evidence="2">K(+)-transporting ATPase subunit F</fullName>
    </submittedName>
</protein>
<keyword evidence="1" id="KW-0812">Transmembrane</keyword>
<evidence type="ECO:0000313" key="3">
    <source>
        <dbReference type="Proteomes" id="UP000432464"/>
    </source>
</evidence>
<organism evidence="2 3">
    <name type="scientific">Nocardia aurantiaca</name>
    <dbReference type="NCBI Taxonomy" id="2675850"/>
    <lineage>
        <taxon>Bacteria</taxon>
        <taxon>Bacillati</taxon>
        <taxon>Actinomycetota</taxon>
        <taxon>Actinomycetes</taxon>
        <taxon>Mycobacteriales</taxon>
        <taxon>Nocardiaceae</taxon>
        <taxon>Nocardia</taxon>
    </lineage>
</organism>
<keyword evidence="1" id="KW-1133">Transmembrane helix</keyword>
<dbReference type="EMBL" id="WMBB01000004">
    <property type="protein sequence ID" value="MTE12972.1"/>
    <property type="molecule type" value="Genomic_DNA"/>
</dbReference>
<comment type="caution">
    <text evidence="2">The sequence shown here is derived from an EMBL/GenBank/DDBJ whole genome shotgun (WGS) entry which is preliminary data.</text>
</comment>
<dbReference type="Proteomes" id="UP000432464">
    <property type="component" value="Unassembled WGS sequence"/>
</dbReference>
<name>A0A6I3KSP3_9NOCA</name>
<dbReference type="RefSeq" id="WP_328289919.1">
    <property type="nucleotide sequence ID" value="NZ_WMBB01000004.1"/>
</dbReference>
<dbReference type="GO" id="GO:0008556">
    <property type="term" value="F:P-type potassium transmembrane transporter activity"/>
    <property type="evidence" value="ECO:0007669"/>
    <property type="project" value="InterPro"/>
</dbReference>
<reference evidence="2 3" key="1">
    <citation type="submission" date="2019-11" db="EMBL/GenBank/DDBJ databases">
        <title>Nocardia sp. nov. CT2-14 isolated from soil.</title>
        <authorList>
            <person name="Kanchanasin P."/>
            <person name="Tanasupawat S."/>
            <person name="Yuki M."/>
            <person name="Kudo T."/>
        </authorList>
    </citation>
    <scope>NUCLEOTIDE SEQUENCE [LARGE SCALE GENOMIC DNA]</scope>
    <source>
        <strain evidence="2 3">CT2-14</strain>
    </source>
</reference>
<sequence length="64" mass="6908">MPVSREVSRHVCRGVHRADGGDLRPVRPDPTRGGTAVTQNIIGLVLAVGIAIYLVAALLYPERF</sequence>
<evidence type="ECO:0000313" key="2">
    <source>
        <dbReference type="EMBL" id="MTE12972.1"/>
    </source>
</evidence>
<dbReference type="GO" id="GO:0005886">
    <property type="term" value="C:plasma membrane"/>
    <property type="evidence" value="ECO:0007669"/>
    <property type="project" value="InterPro"/>
</dbReference>
<dbReference type="NCBIfam" id="TIGR02115">
    <property type="entry name" value="potass_kdpF"/>
    <property type="match status" value="1"/>
</dbReference>
<keyword evidence="1" id="KW-0472">Membrane</keyword>
<keyword evidence="3" id="KW-1185">Reference proteome</keyword>
<evidence type="ECO:0000256" key="1">
    <source>
        <dbReference type="SAM" id="Phobius"/>
    </source>
</evidence>
<feature type="transmembrane region" description="Helical" evidence="1">
    <location>
        <begin position="41"/>
        <end position="60"/>
    </location>
</feature>
<proteinExistence type="predicted"/>